<feature type="region of interest" description="Disordered" evidence="1">
    <location>
        <begin position="30"/>
        <end position="91"/>
    </location>
</feature>
<feature type="compositionally biased region" description="Basic and acidic residues" evidence="1">
    <location>
        <begin position="57"/>
        <end position="76"/>
    </location>
</feature>
<evidence type="ECO:0000256" key="1">
    <source>
        <dbReference type="SAM" id="MobiDB-lite"/>
    </source>
</evidence>
<evidence type="ECO:0000313" key="3">
    <source>
        <dbReference type="Proteomes" id="UP000887116"/>
    </source>
</evidence>
<reference evidence="2" key="1">
    <citation type="submission" date="2020-07" db="EMBL/GenBank/DDBJ databases">
        <title>Multicomponent nature underlies the extraordinary mechanical properties of spider dragline silk.</title>
        <authorList>
            <person name="Kono N."/>
            <person name="Nakamura H."/>
            <person name="Mori M."/>
            <person name="Yoshida Y."/>
            <person name="Ohtoshi R."/>
            <person name="Malay A.D."/>
            <person name="Moran D.A.P."/>
            <person name="Tomita M."/>
            <person name="Numata K."/>
            <person name="Arakawa K."/>
        </authorList>
    </citation>
    <scope>NUCLEOTIDE SEQUENCE</scope>
</reference>
<dbReference type="Proteomes" id="UP000887116">
    <property type="component" value="Unassembled WGS sequence"/>
</dbReference>
<proteinExistence type="predicted"/>
<sequence length="125" mass="14287">MLFLNTYWQFKTISSTNFVVEISDSAVKCHRRTTKQTGDENGTGTGRKKINSPFWSSEKRGQNDKADQSYNKDQRSHRNMGWQAPVEGAGVQTRAEQKENEFIRVVDALGVTWLVTRTANWLTCI</sequence>
<organism evidence="2 3">
    <name type="scientific">Trichonephila clavata</name>
    <name type="common">Joro spider</name>
    <name type="synonym">Nephila clavata</name>
    <dbReference type="NCBI Taxonomy" id="2740835"/>
    <lineage>
        <taxon>Eukaryota</taxon>
        <taxon>Metazoa</taxon>
        <taxon>Ecdysozoa</taxon>
        <taxon>Arthropoda</taxon>
        <taxon>Chelicerata</taxon>
        <taxon>Arachnida</taxon>
        <taxon>Araneae</taxon>
        <taxon>Araneomorphae</taxon>
        <taxon>Entelegynae</taxon>
        <taxon>Araneoidea</taxon>
        <taxon>Nephilidae</taxon>
        <taxon>Trichonephila</taxon>
    </lineage>
</organism>
<gene>
    <name evidence="2" type="ORF">TNCT_279991</name>
</gene>
<evidence type="ECO:0000313" key="2">
    <source>
        <dbReference type="EMBL" id="GFQ78865.1"/>
    </source>
</evidence>
<keyword evidence="3" id="KW-1185">Reference proteome</keyword>
<accession>A0A8X6FF36</accession>
<name>A0A8X6FF36_TRICU</name>
<dbReference type="AlphaFoldDB" id="A0A8X6FF36"/>
<protein>
    <submittedName>
        <fullName evidence="2">Uncharacterized protein</fullName>
    </submittedName>
</protein>
<dbReference type="EMBL" id="BMAO01002175">
    <property type="protein sequence ID" value="GFQ78865.1"/>
    <property type="molecule type" value="Genomic_DNA"/>
</dbReference>
<comment type="caution">
    <text evidence="2">The sequence shown here is derived from an EMBL/GenBank/DDBJ whole genome shotgun (WGS) entry which is preliminary data.</text>
</comment>